<keyword evidence="1" id="KW-0732">Signal</keyword>
<dbReference type="InterPro" id="IPR013207">
    <property type="entry name" value="LGFP"/>
</dbReference>
<sequence length="528" mass="57270">MKTQSWWKFGTVAALSASMLSLNVPAFAEEAPSVPQPTEVYVSDAERETGQMASAASVGDSNNPGFNCEATPKIEAHSSNRVWNARAGVHQDGNVTMNAKNILVVGDSQVWGGNTPDSGLWGGTQAEMGSWVLRGIKQTGLTPITYRCGGIGFGKWRPNVSSDYYGGVVSNEWDLPMGKPRAIYIQGSGNDSYNEADRQRAISRARETINKLRLIYPDTQIILTGLISNEKDSNHGSRDDLSEKYSALAREMNVTFVPYQHWVSDYGVGYALYDSLHFHDYYQHLLATPVRNSLNAALAGFTLKGGVQSYVSNNGGAAYFGVPTSNETASVDGGVWQSFSNAKTVYWSPFGGTHSVKLGGEAIGNSFRAAGYERGVGYPIEDETAYYYGVRQVFQKANGEQTRFYWSANTGSHAMNGNGAIFNKWVQAGHAPTLGFPATDEISREGGALQYFRASNGRETGIYWSPATGAHTMNSKGAIYNHFARTGYIGKYGFPTTDEYTDANGVTHVKFSGGADITWTARGGVVVR</sequence>
<dbReference type="SUPFAM" id="SSF52266">
    <property type="entry name" value="SGNH hydrolase"/>
    <property type="match status" value="1"/>
</dbReference>
<dbReference type="CDD" id="cd00229">
    <property type="entry name" value="SGNH_hydrolase"/>
    <property type="match status" value="1"/>
</dbReference>
<proteinExistence type="predicted"/>
<evidence type="ECO:0000313" key="4">
    <source>
        <dbReference type="Proteomes" id="UP000516404"/>
    </source>
</evidence>
<dbReference type="Pfam" id="PF13472">
    <property type="entry name" value="Lipase_GDSL_2"/>
    <property type="match status" value="1"/>
</dbReference>
<name>A0A7H2BD60_9MICC</name>
<evidence type="ECO:0000256" key="1">
    <source>
        <dbReference type="SAM" id="SignalP"/>
    </source>
</evidence>
<dbReference type="EMBL" id="CP061539">
    <property type="protein sequence ID" value="QNV37606.1"/>
    <property type="molecule type" value="Genomic_DNA"/>
</dbReference>
<dbReference type="Proteomes" id="UP000516404">
    <property type="component" value="Chromosome"/>
</dbReference>
<reference evidence="3 4" key="1">
    <citation type="submission" date="2020-09" db="EMBL/GenBank/DDBJ databases">
        <title>Investigation of environmental microbes.</title>
        <authorList>
            <person name="Ou Y."/>
            <person name="Kang Q."/>
        </authorList>
    </citation>
    <scope>NUCLEOTIDE SEQUENCE [LARGE SCALE GENOMIC DNA]</scope>
    <source>
        <strain evidence="3 4">KJZ-14</strain>
    </source>
</reference>
<evidence type="ECO:0000313" key="3">
    <source>
        <dbReference type="EMBL" id="QNV37606.1"/>
    </source>
</evidence>
<dbReference type="InterPro" id="IPR036514">
    <property type="entry name" value="SGNH_hydro_sf"/>
</dbReference>
<dbReference type="Gene3D" id="3.40.50.1110">
    <property type="entry name" value="SGNH hydrolase"/>
    <property type="match status" value="1"/>
</dbReference>
<dbReference type="InterPro" id="IPR013830">
    <property type="entry name" value="SGNH_hydro"/>
</dbReference>
<dbReference type="GeneID" id="96624653"/>
<dbReference type="AlphaFoldDB" id="A0A7H2BD60"/>
<dbReference type="Pfam" id="PF08310">
    <property type="entry name" value="LGFP"/>
    <property type="match status" value="3"/>
</dbReference>
<dbReference type="RefSeq" id="WP_190724455.1">
    <property type="nucleotide sequence ID" value="NZ_CP061539.1"/>
</dbReference>
<feature type="domain" description="SGNH hydrolase-type esterase" evidence="2">
    <location>
        <begin position="105"/>
        <end position="279"/>
    </location>
</feature>
<dbReference type="KEGG" id="rter:IDM49_10420"/>
<evidence type="ECO:0000259" key="2">
    <source>
        <dbReference type="Pfam" id="PF13472"/>
    </source>
</evidence>
<organism evidence="3 4">
    <name type="scientific">Rothia terrae</name>
    <dbReference type="NCBI Taxonomy" id="396015"/>
    <lineage>
        <taxon>Bacteria</taxon>
        <taxon>Bacillati</taxon>
        <taxon>Actinomycetota</taxon>
        <taxon>Actinomycetes</taxon>
        <taxon>Micrococcales</taxon>
        <taxon>Micrococcaceae</taxon>
        <taxon>Rothia</taxon>
    </lineage>
</organism>
<keyword evidence="4" id="KW-1185">Reference proteome</keyword>
<accession>A0A7H2BD60</accession>
<protein>
    <recommendedName>
        <fullName evidence="2">SGNH hydrolase-type esterase domain-containing protein</fullName>
    </recommendedName>
</protein>
<feature type="signal peptide" evidence="1">
    <location>
        <begin position="1"/>
        <end position="28"/>
    </location>
</feature>
<feature type="chain" id="PRO_5028999271" description="SGNH hydrolase-type esterase domain-containing protein" evidence="1">
    <location>
        <begin position="29"/>
        <end position="528"/>
    </location>
</feature>
<gene>
    <name evidence="3" type="ORF">IDM49_10420</name>
</gene>